<dbReference type="Proteomes" id="UP000077349">
    <property type="component" value="Unassembled WGS sequence"/>
</dbReference>
<name>A0A177G442_9PROT</name>
<accession>A0A177G442</accession>
<comment type="caution">
    <text evidence="1">The sequence shown here is derived from an EMBL/GenBank/DDBJ whole genome shotgun (WGS) entry which is preliminary data.</text>
</comment>
<dbReference type="EMBL" id="LVHD01000127">
    <property type="protein sequence ID" value="OAG75128.1"/>
    <property type="molecule type" value="Genomic_DNA"/>
</dbReference>
<gene>
    <name evidence="1" type="ORF">Amal_03714</name>
</gene>
<dbReference type="AlphaFoldDB" id="A0A177G442"/>
<proteinExistence type="predicted"/>
<evidence type="ECO:0000313" key="2">
    <source>
        <dbReference type="Proteomes" id="UP000077349"/>
    </source>
</evidence>
<organism evidence="1 2">
    <name type="scientific">Acetobacter malorum</name>
    <dbReference type="NCBI Taxonomy" id="178901"/>
    <lineage>
        <taxon>Bacteria</taxon>
        <taxon>Pseudomonadati</taxon>
        <taxon>Pseudomonadota</taxon>
        <taxon>Alphaproteobacteria</taxon>
        <taxon>Acetobacterales</taxon>
        <taxon>Acetobacteraceae</taxon>
        <taxon>Acetobacter</taxon>
    </lineage>
</organism>
<reference evidence="1 2" key="1">
    <citation type="submission" date="2016-03" db="EMBL/GenBank/DDBJ databases">
        <title>Draft genome sequence of Acetobacter malorum CECT 7742, a strain isolated from strawberry vinegar.</title>
        <authorList>
            <person name="Sainz F."/>
            <person name="Mas A."/>
            <person name="Torija M.J."/>
        </authorList>
    </citation>
    <scope>NUCLEOTIDE SEQUENCE [LARGE SCALE GENOMIC DNA]</scope>
    <source>
        <strain evidence="1 2">CECT 7742</strain>
    </source>
</reference>
<sequence>MDKAGNKRRGQTFWFNERQNFLDREFFVFTGFFKFVGKKVGCAPTVIIFDNGVSCAAQIFNQYNPQGNGDSPEFSDCEGSHALIGEQIAAKDVLMQVAVSMCDKSPCYTKDPW</sequence>
<evidence type="ECO:0000313" key="1">
    <source>
        <dbReference type="EMBL" id="OAG75128.1"/>
    </source>
</evidence>
<protein>
    <submittedName>
        <fullName evidence="1">Uncharacterized protein</fullName>
    </submittedName>
</protein>